<dbReference type="Proteomes" id="UP000825701">
    <property type="component" value="Chromosome"/>
</dbReference>
<organism evidence="1 2">
    <name type="scientific">Chenggangzhangella methanolivorans</name>
    <dbReference type="NCBI Taxonomy" id="1437009"/>
    <lineage>
        <taxon>Bacteria</taxon>
        <taxon>Pseudomonadati</taxon>
        <taxon>Pseudomonadota</taxon>
        <taxon>Alphaproteobacteria</taxon>
        <taxon>Hyphomicrobiales</taxon>
        <taxon>Methylopilaceae</taxon>
        <taxon>Chenggangzhangella</taxon>
    </lineage>
</organism>
<dbReference type="Gene3D" id="2.60.120.620">
    <property type="entry name" value="q2cbj1_9rhob like domain"/>
    <property type="match status" value="1"/>
</dbReference>
<keyword evidence="1" id="KW-0560">Oxidoreductase</keyword>
<keyword evidence="2" id="KW-1185">Reference proteome</keyword>
<evidence type="ECO:0000313" key="2">
    <source>
        <dbReference type="Proteomes" id="UP000825701"/>
    </source>
</evidence>
<dbReference type="EMBL" id="CP081869">
    <property type="protein sequence ID" value="QZO00102.1"/>
    <property type="molecule type" value="Genomic_DNA"/>
</dbReference>
<dbReference type="KEGG" id="cmet:K6K41_26710"/>
<dbReference type="SUPFAM" id="SSF51197">
    <property type="entry name" value="Clavaminate synthase-like"/>
    <property type="match status" value="1"/>
</dbReference>
<accession>A0A9E6R9M8</accession>
<dbReference type="RefSeq" id="WP_261403253.1">
    <property type="nucleotide sequence ID" value="NZ_CP081869.1"/>
</dbReference>
<gene>
    <name evidence="1" type="ORF">K6K41_26710</name>
</gene>
<proteinExistence type="predicted"/>
<keyword evidence="1" id="KW-0223">Dioxygenase</keyword>
<dbReference type="GO" id="GO:0016706">
    <property type="term" value="F:2-oxoglutarate-dependent dioxygenase activity"/>
    <property type="evidence" value="ECO:0007669"/>
    <property type="project" value="UniProtKB-ARBA"/>
</dbReference>
<dbReference type="AlphaFoldDB" id="A0A9E6R9M8"/>
<evidence type="ECO:0000313" key="1">
    <source>
        <dbReference type="EMBL" id="QZO00102.1"/>
    </source>
</evidence>
<sequence>MIASLIGRPTRPRYRGLYLIVPFQGSEDAARYALPHVEAHPVQIIATTYLQDVRPGGGGLLVWPGSHRDLYPAFESKVDFIARDSYREIMKRYRRLEPVELSGAAGDAILIHHRLLHAPSLNRRRRIRYALLCDYFLPNVGELARETPGDDPFEDFSPRFEAYRGRETEHDYRTVDPADLKGRAIEGGHYTAINKRDASRLIRTLKDGDIWITLADNDSLSGTNKVQPCGMSLAEQGLRVFSDGVELVSACRNDFIAKAPAGDLRALKIVGARQPLWLRVIRVSLPVRSSAVILDQPIEPEDEREFSVGAIGSGPT</sequence>
<name>A0A9E6R9M8_9HYPH</name>
<dbReference type="InterPro" id="IPR008775">
    <property type="entry name" value="Phytyl_CoA_dOase-like"/>
</dbReference>
<protein>
    <submittedName>
        <fullName evidence="1">Phytanoyl-CoA dioxygenase family protein</fullName>
    </submittedName>
</protein>
<reference evidence="1" key="1">
    <citation type="submission" date="2021-08" db="EMBL/GenBank/DDBJ databases">
        <authorList>
            <person name="Zhang H."/>
            <person name="Xu M."/>
            <person name="Yu Z."/>
            <person name="Yang L."/>
            <person name="Cai Y."/>
        </authorList>
    </citation>
    <scope>NUCLEOTIDE SEQUENCE</scope>
    <source>
        <strain evidence="1">CHL1</strain>
    </source>
</reference>
<dbReference type="Pfam" id="PF05721">
    <property type="entry name" value="PhyH"/>
    <property type="match status" value="1"/>
</dbReference>